<dbReference type="SMART" id="SM00388">
    <property type="entry name" value="HisKA"/>
    <property type="match status" value="1"/>
</dbReference>
<evidence type="ECO:0000259" key="11">
    <source>
        <dbReference type="PROSITE" id="PS50113"/>
    </source>
</evidence>
<keyword evidence="7" id="KW-0812">Transmembrane</keyword>
<evidence type="ECO:0000256" key="5">
    <source>
        <dbReference type="ARBA" id="ARBA00022777"/>
    </source>
</evidence>
<evidence type="ECO:0000256" key="7">
    <source>
        <dbReference type="SAM" id="Phobius"/>
    </source>
</evidence>
<dbReference type="CDD" id="cd00130">
    <property type="entry name" value="PAS"/>
    <property type="match status" value="1"/>
</dbReference>
<feature type="domain" description="Histidine kinase" evidence="8">
    <location>
        <begin position="344"/>
        <end position="563"/>
    </location>
</feature>
<reference evidence="12 13" key="1">
    <citation type="submission" date="2020-03" db="EMBL/GenBank/DDBJ databases">
        <title>Genomic Encyclopedia of Type Strains, Phase IV (KMG-IV): sequencing the most valuable type-strain genomes for metagenomic binning, comparative biology and taxonomic classification.</title>
        <authorList>
            <person name="Goeker M."/>
        </authorList>
    </citation>
    <scope>NUCLEOTIDE SEQUENCE [LARGE SCALE GENOMIC DNA]</scope>
    <source>
        <strain evidence="12 13">DSM 22753</strain>
    </source>
</reference>
<dbReference type="InterPro" id="IPR035965">
    <property type="entry name" value="PAS-like_dom_sf"/>
</dbReference>
<dbReference type="InterPro" id="IPR003661">
    <property type="entry name" value="HisK_dim/P_dom"/>
</dbReference>
<dbReference type="CDD" id="cd19410">
    <property type="entry name" value="HK9-like_sensor"/>
    <property type="match status" value="1"/>
</dbReference>
<dbReference type="SMART" id="SM00448">
    <property type="entry name" value="REC"/>
    <property type="match status" value="1"/>
</dbReference>
<dbReference type="PROSITE" id="PS50110">
    <property type="entry name" value="RESPONSE_REGULATORY"/>
    <property type="match status" value="1"/>
</dbReference>
<dbReference type="Gene3D" id="3.30.565.10">
    <property type="entry name" value="Histidine kinase-like ATPase, C-terminal domain"/>
    <property type="match status" value="1"/>
</dbReference>
<dbReference type="PANTHER" id="PTHR43047">
    <property type="entry name" value="TWO-COMPONENT HISTIDINE PROTEIN KINASE"/>
    <property type="match status" value="1"/>
</dbReference>
<dbReference type="InterPro" id="IPR003594">
    <property type="entry name" value="HATPase_dom"/>
</dbReference>
<dbReference type="Pfam" id="PF00512">
    <property type="entry name" value="HisKA"/>
    <property type="match status" value="1"/>
</dbReference>
<dbReference type="SUPFAM" id="SSF47384">
    <property type="entry name" value="Homodimeric domain of signal transducing histidine kinase"/>
    <property type="match status" value="1"/>
</dbReference>
<feature type="domain" description="PAS" evidence="10">
    <location>
        <begin position="213"/>
        <end position="269"/>
    </location>
</feature>
<dbReference type="CDD" id="cd00156">
    <property type="entry name" value="REC"/>
    <property type="match status" value="1"/>
</dbReference>
<evidence type="ECO:0000259" key="10">
    <source>
        <dbReference type="PROSITE" id="PS50112"/>
    </source>
</evidence>
<dbReference type="SMART" id="SM00091">
    <property type="entry name" value="PAS"/>
    <property type="match status" value="1"/>
</dbReference>
<dbReference type="InterPro" id="IPR011006">
    <property type="entry name" value="CheY-like_superfamily"/>
</dbReference>
<feature type="transmembrane region" description="Helical" evidence="7">
    <location>
        <begin position="179"/>
        <end position="197"/>
    </location>
</feature>
<evidence type="ECO:0000313" key="12">
    <source>
        <dbReference type="EMBL" id="NIJ23165.1"/>
    </source>
</evidence>
<dbReference type="SUPFAM" id="SSF55785">
    <property type="entry name" value="PYP-like sensor domain (PAS domain)"/>
    <property type="match status" value="1"/>
</dbReference>
<dbReference type="RefSeq" id="WP_166745424.1">
    <property type="nucleotide sequence ID" value="NZ_BAAAEV010000001.1"/>
</dbReference>
<feature type="domain" description="PAC" evidence="11">
    <location>
        <begin position="290"/>
        <end position="340"/>
    </location>
</feature>
<dbReference type="NCBIfam" id="TIGR00229">
    <property type="entry name" value="sensory_box"/>
    <property type="match status" value="1"/>
</dbReference>
<dbReference type="InterPro" id="IPR036097">
    <property type="entry name" value="HisK_dim/P_sf"/>
</dbReference>
<gene>
    <name evidence="12" type="ORF">FHT01_000707</name>
</gene>
<comment type="caution">
    <text evidence="12">The sequence shown here is derived from an EMBL/GenBank/DDBJ whole genome shotgun (WGS) entry which is preliminary data.</text>
</comment>
<name>A0ABX0TXY1_9SPHN</name>
<comment type="catalytic activity">
    <reaction evidence="1">
        <text>ATP + protein L-histidine = ADP + protein N-phospho-L-histidine.</text>
        <dbReference type="EC" id="2.7.13.3"/>
    </reaction>
</comment>
<dbReference type="PROSITE" id="PS50113">
    <property type="entry name" value="PAC"/>
    <property type="match status" value="1"/>
</dbReference>
<keyword evidence="7" id="KW-0472">Membrane</keyword>
<dbReference type="PANTHER" id="PTHR43047:SF72">
    <property type="entry name" value="OSMOSENSING HISTIDINE PROTEIN KINASE SLN1"/>
    <property type="match status" value="1"/>
</dbReference>
<dbReference type="Pfam" id="PF13426">
    <property type="entry name" value="PAS_9"/>
    <property type="match status" value="1"/>
</dbReference>
<evidence type="ECO:0000256" key="3">
    <source>
        <dbReference type="ARBA" id="ARBA00022553"/>
    </source>
</evidence>
<dbReference type="SMART" id="SM00387">
    <property type="entry name" value="HATPase_c"/>
    <property type="match status" value="1"/>
</dbReference>
<dbReference type="InterPro" id="IPR036890">
    <property type="entry name" value="HATPase_C_sf"/>
</dbReference>
<keyword evidence="4" id="KW-0808">Transferase</keyword>
<evidence type="ECO:0000256" key="2">
    <source>
        <dbReference type="ARBA" id="ARBA00012438"/>
    </source>
</evidence>
<keyword evidence="5" id="KW-0418">Kinase</keyword>
<dbReference type="PRINTS" id="PR00344">
    <property type="entry name" value="BCTRLSENSOR"/>
</dbReference>
<protein>
    <recommendedName>
        <fullName evidence="2">histidine kinase</fullName>
        <ecNumber evidence="2">2.7.13.3</ecNumber>
    </recommendedName>
</protein>
<dbReference type="EMBL" id="JAASQP010000001">
    <property type="protein sequence ID" value="NIJ23165.1"/>
    <property type="molecule type" value="Genomic_DNA"/>
</dbReference>
<dbReference type="InterPro" id="IPR005467">
    <property type="entry name" value="His_kinase_dom"/>
</dbReference>
<accession>A0ABX0TXY1</accession>
<dbReference type="PROSITE" id="PS50112">
    <property type="entry name" value="PAS"/>
    <property type="match status" value="1"/>
</dbReference>
<dbReference type="InterPro" id="IPR000700">
    <property type="entry name" value="PAS-assoc_C"/>
</dbReference>
<evidence type="ECO:0000313" key="13">
    <source>
        <dbReference type="Proteomes" id="UP000788153"/>
    </source>
</evidence>
<dbReference type="Gene3D" id="1.10.287.130">
    <property type="match status" value="1"/>
</dbReference>
<dbReference type="SUPFAM" id="SSF52172">
    <property type="entry name" value="CheY-like"/>
    <property type="match status" value="1"/>
</dbReference>
<evidence type="ECO:0000259" key="9">
    <source>
        <dbReference type="PROSITE" id="PS50110"/>
    </source>
</evidence>
<feature type="modified residue" description="4-aspartylphosphate" evidence="6">
    <location>
        <position position="635"/>
    </location>
</feature>
<evidence type="ECO:0000259" key="8">
    <source>
        <dbReference type="PROSITE" id="PS50109"/>
    </source>
</evidence>
<dbReference type="InterPro" id="IPR004358">
    <property type="entry name" value="Sig_transdc_His_kin-like_C"/>
</dbReference>
<evidence type="ECO:0000256" key="4">
    <source>
        <dbReference type="ARBA" id="ARBA00022679"/>
    </source>
</evidence>
<dbReference type="SUPFAM" id="SSF55874">
    <property type="entry name" value="ATPase domain of HSP90 chaperone/DNA topoisomerase II/histidine kinase"/>
    <property type="match status" value="1"/>
</dbReference>
<dbReference type="InterPro" id="IPR007891">
    <property type="entry name" value="CHASE3"/>
</dbReference>
<dbReference type="EC" id="2.7.13.3" evidence="2"/>
<evidence type="ECO:0000256" key="1">
    <source>
        <dbReference type="ARBA" id="ARBA00000085"/>
    </source>
</evidence>
<keyword evidence="7" id="KW-1133">Transmembrane helix</keyword>
<sequence length="706" mass="76837">MIATIIAIPALLLGVNYLLSREFAETRALRARVDQSYSTRTQLVRLLSLHQDLETGQRGYVLTGQDMFLAPYNRARQAIPAAFAALEAGLAPASPVRQRLADLRAASADKVGFVNRDILLSREGRTDAARTLIAAGQGLRSMDRIRAIIADMDELERAELTRRESISDAGRIRAQRTAFVLQAVLVLLLALAALAVGRSMVARRKALLLAQDQHSRQAAIFHNAKDGMLTINPSGGIESINPSAARLYGYEPEELLRRDVGVLFEVAPDRGQVEGFLTRLQARRSSDRGRVQEFWSRRKDGSVFLADVAVSPVPLADGLKYIAVVRDVTERKQVEQMKSEFVSTVSHELRTPLTSIAGSLGLLAGGAAGDLSDRARRLVTIAYDNCQRLVRLINDILDIEKIESGKMAFAVQPVPLQPLIESTVQSNASFAESHQVRVEIEPLAADATVRADPDRLVQVLTNLLSNAIKYSPQGEAVTISVAHLDRRHRLCVADRGPGIPEEFRERMFGKFAQADSSDTRQKGGTGLGLSIVREIVVRLGGEVGFADRDGGGTVFHVDLPSVEPIRHVRDTAQEVPARMASNGVLPVILHVDDDPDMLRVVASAFDGVAEVHSTPSVEEARAAMRRFPYDAAVLDIGMADGSGLDLLPLLKGPAKRTPVIVFTAQDAPHDLAQQVDAVLIKSRASLENLVAITIRLARDDGSERLT</sequence>
<dbReference type="Proteomes" id="UP000788153">
    <property type="component" value="Unassembled WGS sequence"/>
</dbReference>
<dbReference type="CDD" id="cd00075">
    <property type="entry name" value="HATPase"/>
    <property type="match status" value="1"/>
</dbReference>
<dbReference type="Pfam" id="PF05227">
    <property type="entry name" value="CHASE3"/>
    <property type="match status" value="1"/>
</dbReference>
<feature type="domain" description="Response regulatory" evidence="9">
    <location>
        <begin position="587"/>
        <end position="696"/>
    </location>
</feature>
<dbReference type="Gene3D" id="3.30.450.20">
    <property type="entry name" value="PAS domain"/>
    <property type="match status" value="1"/>
</dbReference>
<evidence type="ECO:0000256" key="6">
    <source>
        <dbReference type="PROSITE-ProRule" id="PRU00169"/>
    </source>
</evidence>
<organism evidence="12 13">
    <name type="scientific">Sphingomonas japonica</name>
    <dbReference type="NCBI Taxonomy" id="511662"/>
    <lineage>
        <taxon>Bacteria</taxon>
        <taxon>Pseudomonadati</taxon>
        <taxon>Pseudomonadota</taxon>
        <taxon>Alphaproteobacteria</taxon>
        <taxon>Sphingomonadales</taxon>
        <taxon>Sphingomonadaceae</taxon>
        <taxon>Sphingomonas</taxon>
    </lineage>
</organism>
<keyword evidence="3 6" id="KW-0597">Phosphoprotein</keyword>
<dbReference type="InterPro" id="IPR000014">
    <property type="entry name" value="PAS"/>
</dbReference>
<dbReference type="Gene3D" id="3.40.50.2300">
    <property type="match status" value="1"/>
</dbReference>
<dbReference type="PROSITE" id="PS50109">
    <property type="entry name" value="HIS_KIN"/>
    <property type="match status" value="1"/>
</dbReference>
<proteinExistence type="predicted"/>
<keyword evidence="13" id="KW-1185">Reference proteome</keyword>
<dbReference type="Pfam" id="PF02518">
    <property type="entry name" value="HATPase_c"/>
    <property type="match status" value="1"/>
</dbReference>
<dbReference type="Pfam" id="PF00072">
    <property type="entry name" value="Response_reg"/>
    <property type="match status" value="1"/>
</dbReference>
<dbReference type="InterPro" id="IPR001789">
    <property type="entry name" value="Sig_transdc_resp-reg_receiver"/>
</dbReference>
<dbReference type="CDD" id="cd00082">
    <property type="entry name" value="HisKA"/>
    <property type="match status" value="1"/>
</dbReference>